<accession>A0A0B6ZAC3</accession>
<organism evidence="1">
    <name type="scientific">Arion vulgaris</name>
    <dbReference type="NCBI Taxonomy" id="1028688"/>
    <lineage>
        <taxon>Eukaryota</taxon>
        <taxon>Metazoa</taxon>
        <taxon>Spiralia</taxon>
        <taxon>Lophotrochozoa</taxon>
        <taxon>Mollusca</taxon>
        <taxon>Gastropoda</taxon>
        <taxon>Heterobranchia</taxon>
        <taxon>Euthyneura</taxon>
        <taxon>Panpulmonata</taxon>
        <taxon>Eupulmonata</taxon>
        <taxon>Stylommatophora</taxon>
        <taxon>Helicina</taxon>
        <taxon>Arionoidea</taxon>
        <taxon>Arionidae</taxon>
        <taxon>Arion</taxon>
    </lineage>
</organism>
<proteinExistence type="predicted"/>
<gene>
    <name evidence="1" type="primary">ORF53260</name>
</gene>
<evidence type="ECO:0000313" key="1">
    <source>
        <dbReference type="EMBL" id="CEK64896.1"/>
    </source>
</evidence>
<dbReference type="EMBL" id="HACG01018031">
    <property type="protein sequence ID" value="CEK64896.1"/>
    <property type="molecule type" value="Transcribed_RNA"/>
</dbReference>
<reference evidence="1" key="1">
    <citation type="submission" date="2014-12" db="EMBL/GenBank/DDBJ databases">
        <title>Insight into the proteome of Arion vulgaris.</title>
        <authorList>
            <person name="Aradska J."/>
            <person name="Bulat T."/>
            <person name="Smidak R."/>
            <person name="Sarate P."/>
            <person name="Gangsoo J."/>
            <person name="Sialana F."/>
            <person name="Bilban M."/>
            <person name="Lubec G."/>
        </authorList>
    </citation>
    <scope>NUCLEOTIDE SEQUENCE</scope>
    <source>
        <tissue evidence="1">Skin</tissue>
    </source>
</reference>
<name>A0A0B6ZAC3_9EUPU</name>
<protein>
    <submittedName>
        <fullName evidence="1">Uncharacterized protein</fullName>
    </submittedName>
</protein>
<dbReference type="AlphaFoldDB" id="A0A0B6ZAC3"/>
<sequence length="65" mass="7151">MSPSSSSLSLSKFGSQDSCIKYIPVLGEVSIIYHSSILHTNPLLPMINMNSKHKREKSRCEKSGA</sequence>